<evidence type="ECO:0000313" key="4">
    <source>
        <dbReference type="EMBL" id="CAF5065256.1"/>
    </source>
</evidence>
<comment type="caution">
    <text evidence="2">The sequence shown here is derived from an EMBL/GenBank/DDBJ whole genome shotgun (WGS) entry which is preliminary data.</text>
</comment>
<dbReference type="EMBL" id="CAJNOV010015181">
    <property type="protein sequence ID" value="CAF1568704.1"/>
    <property type="molecule type" value="Genomic_DNA"/>
</dbReference>
<evidence type="ECO:0000313" key="5">
    <source>
        <dbReference type="Proteomes" id="UP000663834"/>
    </source>
</evidence>
<dbReference type="EMBL" id="CAJOBH010229338">
    <property type="protein sequence ID" value="CAF5065256.1"/>
    <property type="molecule type" value="Genomic_DNA"/>
</dbReference>
<dbReference type="Proteomes" id="UP000681967">
    <property type="component" value="Unassembled WGS sequence"/>
</dbReference>
<accession>A0A816BHT3</accession>
<dbReference type="EMBL" id="CAJNOW010012409">
    <property type="protein sequence ID" value="CAF1609456.1"/>
    <property type="molecule type" value="Genomic_DNA"/>
</dbReference>
<evidence type="ECO:0000313" key="3">
    <source>
        <dbReference type="EMBL" id="CAF4752498.1"/>
    </source>
</evidence>
<dbReference type="Proteomes" id="UP000663834">
    <property type="component" value="Unassembled WGS sequence"/>
</dbReference>
<reference evidence="2" key="1">
    <citation type="submission" date="2021-02" db="EMBL/GenBank/DDBJ databases">
        <authorList>
            <person name="Nowell W R."/>
        </authorList>
    </citation>
    <scope>NUCLEOTIDE SEQUENCE</scope>
</reference>
<dbReference type="OrthoDB" id="10062768at2759"/>
<protein>
    <submittedName>
        <fullName evidence="2">Uncharacterized protein</fullName>
    </submittedName>
</protein>
<dbReference type="Proteomes" id="UP000681720">
    <property type="component" value="Unassembled WGS sequence"/>
</dbReference>
<sequence length="117" mass="13781">MPKRSKQRARLSKAPKLRLSIGNMEIDDHVGDKDFEMNIDDSTDNIMLGHIDDIFELRLNQSNFKSLSTLVYMILRYFQLTWRNIDEFMLKIGVMRCVTANKWAEVFIGGDFDMFMH</sequence>
<dbReference type="AlphaFoldDB" id="A0A816BHT3"/>
<proteinExistence type="predicted"/>
<organism evidence="2 5">
    <name type="scientific">Rotaria magnacalcarata</name>
    <dbReference type="NCBI Taxonomy" id="392030"/>
    <lineage>
        <taxon>Eukaryota</taxon>
        <taxon>Metazoa</taxon>
        <taxon>Spiralia</taxon>
        <taxon>Gnathifera</taxon>
        <taxon>Rotifera</taxon>
        <taxon>Eurotatoria</taxon>
        <taxon>Bdelloidea</taxon>
        <taxon>Philodinida</taxon>
        <taxon>Philodinidae</taxon>
        <taxon>Rotaria</taxon>
    </lineage>
</organism>
<dbReference type="EMBL" id="CAJOBJ010138458">
    <property type="protein sequence ID" value="CAF4752498.1"/>
    <property type="molecule type" value="Genomic_DNA"/>
</dbReference>
<dbReference type="Proteomes" id="UP000663855">
    <property type="component" value="Unassembled WGS sequence"/>
</dbReference>
<name>A0A816BHT3_9BILA</name>
<evidence type="ECO:0000313" key="1">
    <source>
        <dbReference type="EMBL" id="CAF1568704.1"/>
    </source>
</evidence>
<evidence type="ECO:0000313" key="2">
    <source>
        <dbReference type="EMBL" id="CAF1609456.1"/>
    </source>
</evidence>
<gene>
    <name evidence="4" type="ORF">BYL167_LOCUS59824</name>
    <name evidence="1" type="ORF">CJN711_LOCUS31744</name>
    <name evidence="3" type="ORF">GIL414_LOCUS45207</name>
    <name evidence="2" type="ORF">KQP761_LOCUS23208</name>
</gene>